<evidence type="ECO:0000313" key="2">
    <source>
        <dbReference type="Proteomes" id="UP000076858"/>
    </source>
</evidence>
<organism evidence="1 2">
    <name type="scientific">Daphnia magna</name>
    <dbReference type="NCBI Taxonomy" id="35525"/>
    <lineage>
        <taxon>Eukaryota</taxon>
        <taxon>Metazoa</taxon>
        <taxon>Ecdysozoa</taxon>
        <taxon>Arthropoda</taxon>
        <taxon>Crustacea</taxon>
        <taxon>Branchiopoda</taxon>
        <taxon>Diplostraca</taxon>
        <taxon>Cladocera</taxon>
        <taxon>Anomopoda</taxon>
        <taxon>Daphniidae</taxon>
        <taxon>Daphnia</taxon>
    </lineage>
</organism>
<protein>
    <submittedName>
        <fullName evidence="1">Uncharacterized protein</fullName>
    </submittedName>
</protein>
<reference evidence="1 2" key="1">
    <citation type="submission" date="2016-03" db="EMBL/GenBank/DDBJ databases">
        <title>EvidentialGene: Evidence-directed Construction of Genes on Genomes.</title>
        <authorList>
            <person name="Gilbert D.G."/>
            <person name="Choi J.-H."/>
            <person name="Mockaitis K."/>
            <person name="Colbourne J."/>
            <person name="Pfrender M."/>
        </authorList>
    </citation>
    <scope>NUCLEOTIDE SEQUENCE [LARGE SCALE GENOMIC DNA]</scope>
    <source>
        <strain evidence="1 2">Xinb3</strain>
        <tissue evidence="1">Complete organism</tissue>
    </source>
</reference>
<keyword evidence="2" id="KW-1185">Reference proteome</keyword>
<comment type="caution">
    <text evidence="1">The sequence shown here is derived from an EMBL/GenBank/DDBJ whole genome shotgun (WGS) entry which is preliminary data.</text>
</comment>
<dbReference type="EMBL" id="LRGB01006255">
    <property type="protein sequence ID" value="KZS01717.1"/>
    <property type="molecule type" value="Genomic_DNA"/>
</dbReference>
<name>A0A164IX25_9CRUS</name>
<accession>A0A164IX25</accession>
<proteinExistence type="predicted"/>
<gene>
    <name evidence="1" type="ORF">APZ42_001535</name>
</gene>
<dbReference type="Proteomes" id="UP000076858">
    <property type="component" value="Unassembled WGS sequence"/>
</dbReference>
<sequence length="52" mass="5958">MAFQFLEQTGLTISIPDSGCLKSPEKFWLIYKECSRKLPCCSECLHVLHNVI</sequence>
<evidence type="ECO:0000313" key="1">
    <source>
        <dbReference type="EMBL" id="KZS01717.1"/>
    </source>
</evidence>
<dbReference type="AlphaFoldDB" id="A0A164IX25"/>